<evidence type="ECO:0000256" key="3">
    <source>
        <dbReference type="ARBA" id="ARBA00022905"/>
    </source>
</evidence>
<dbReference type="InterPro" id="IPR022479">
    <property type="entry name" value="PqqD_bac"/>
</dbReference>
<evidence type="ECO:0000256" key="2">
    <source>
        <dbReference type="ARBA" id="ARBA00011741"/>
    </source>
</evidence>
<dbReference type="Pfam" id="PF05402">
    <property type="entry name" value="PqqD"/>
    <property type="match status" value="1"/>
</dbReference>
<dbReference type="Gene3D" id="1.10.10.1150">
    <property type="entry name" value="Coenzyme PQQ synthesis protein D (PqqD)"/>
    <property type="match status" value="1"/>
</dbReference>
<dbReference type="RefSeq" id="WP_394825162.1">
    <property type="nucleotide sequence ID" value="NZ_CP089984.1"/>
</dbReference>
<dbReference type="NCBIfam" id="TIGR03859">
    <property type="entry name" value="PQQ_PqqD"/>
    <property type="match status" value="1"/>
</dbReference>
<organism evidence="4 5">
    <name type="scientific">Pendulispora albinea</name>
    <dbReference type="NCBI Taxonomy" id="2741071"/>
    <lineage>
        <taxon>Bacteria</taxon>
        <taxon>Pseudomonadati</taxon>
        <taxon>Myxococcota</taxon>
        <taxon>Myxococcia</taxon>
        <taxon>Myxococcales</taxon>
        <taxon>Sorangiineae</taxon>
        <taxon>Pendulisporaceae</taxon>
        <taxon>Pendulispora</taxon>
    </lineage>
</organism>
<dbReference type="EMBL" id="CP089984">
    <property type="protein sequence ID" value="WXB15532.1"/>
    <property type="molecule type" value="Genomic_DNA"/>
</dbReference>
<keyword evidence="5" id="KW-1185">Reference proteome</keyword>
<reference evidence="4 5" key="1">
    <citation type="submission" date="2021-12" db="EMBL/GenBank/DDBJ databases">
        <title>Discovery of the Pendulisporaceae a myxobacterial family with distinct sporulation behavior and unique specialized metabolism.</title>
        <authorList>
            <person name="Garcia R."/>
            <person name="Popoff A."/>
            <person name="Bader C.D."/>
            <person name="Loehr J."/>
            <person name="Walesch S."/>
            <person name="Walt C."/>
            <person name="Boldt J."/>
            <person name="Bunk B."/>
            <person name="Haeckl F.J.F.P.J."/>
            <person name="Gunesch A.P."/>
            <person name="Birkelbach J."/>
            <person name="Nuebel U."/>
            <person name="Pietschmann T."/>
            <person name="Bach T."/>
            <person name="Mueller R."/>
        </authorList>
    </citation>
    <scope>NUCLEOTIDE SEQUENCE [LARGE SCALE GENOMIC DNA]</scope>
    <source>
        <strain evidence="4 5">MSr11954</strain>
    </source>
</reference>
<gene>
    <name evidence="4" type="primary">pqqD</name>
    <name evidence="4" type="ORF">LZC94_47890</name>
</gene>
<dbReference type="Proteomes" id="UP001370348">
    <property type="component" value="Chromosome"/>
</dbReference>
<sequence length="92" mass="10059">MIAATTVPKLAKKARLRFDRHEGQHMLLYPERGLLLSQSAAAIAERCDGTRSVSEIAHQLAATTQGATEEQIERDVIAFLEDLAARGLLEST</sequence>
<evidence type="ECO:0000313" key="4">
    <source>
        <dbReference type="EMBL" id="WXB15532.1"/>
    </source>
</evidence>
<accession>A0ABZ2LXB6</accession>
<keyword evidence="3" id="KW-0884">PQQ biosynthesis</keyword>
<dbReference type="InterPro" id="IPR008792">
    <property type="entry name" value="PQQD"/>
</dbReference>
<protein>
    <submittedName>
        <fullName evidence="4">Pyrroloquinoline quinone biosynthesis peptide chaperone PqqD</fullName>
    </submittedName>
</protein>
<evidence type="ECO:0000256" key="1">
    <source>
        <dbReference type="ARBA" id="ARBA00004886"/>
    </source>
</evidence>
<proteinExistence type="predicted"/>
<dbReference type="InterPro" id="IPR041881">
    <property type="entry name" value="PqqD_sf"/>
</dbReference>
<comment type="pathway">
    <text evidence="1">Cofactor biosynthesis; pyrroloquinoline quinone biosynthesis.</text>
</comment>
<name>A0ABZ2LXB6_9BACT</name>
<evidence type="ECO:0000313" key="5">
    <source>
        <dbReference type="Proteomes" id="UP001370348"/>
    </source>
</evidence>
<comment type="subunit">
    <text evidence="2">Monomer. Interacts with PqqE.</text>
</comment>